<dbReference type="SUPFAM" id="SSF51556">
    <property type="entry name" value="Metallo-dependent hydrolases"/>
    <property type="match status" value="1"/>
</dbReference>
<keyword evidence="6" id="KW-0862">Zinc</keyword>
<dbReference type="FunCoup" id="B3S9Z4">
    <property type="interactions" value="426"/>
</dbReference>
<dbReference type="FunFam" id="3.20.20.140:FF:000057">
    <property type="entry name" value="Adenosine deaminase"/>
    <property type="match status" value="1"/>
</dbReference>
<dbReference type="EMBL" id="DS985260">
    <property type="protein sequence ID" value="EDV20422.1"/>
    <property type="molecule type" value="Genomic_DNA"/>
</dbReference>
<evidence type="ECO:0000259" key="7">
    <source>
        <dbReference type="Pfam" id="PF00962"/>
    </source>
</evidence>
<dbReference type="GeneID" id="6758259"/>
<dbReference type="InterPro" id="IPR006330">
    <property type="entry name" value="Ado/ade_deaminase"/>
</dbReference>
<dbReference type="STRING" id="10228.B3S9Z4"/>
<reference evidence="8 9" key="1">
    <citation type="journal article" date="2008" name="Nature">
        <title>The Trichoplax genome and the nature of placozoans.</title>
        <authorList>
            <person name="Srivastava M."/>
            <person name="Begovic E."/>
            <person name="Chapman J."/>
            <person name="Putnam N.H."/>
            <person name="Hellsten U."/>
            <person name="Kawashima T."/>
            <person name="Kuo A."/>
            <person name="Mitros T."/>
            <person name="Salamov A."/>
            <person name="Carpenter M.L."/>
            <person name="Signorovitch A.Y."/>
            <person name="Moreno M.A."/>
            <person name="Kamm K."/>
            <person name="Grimwood J."/>
            <person name="Schmutz J."/>
            <person name="Shapiro H."/>
            <person name="Grigoriev I.V."/>
            <person name="Buss L.W."/>
            <person name="Schierwater B."/>
            <person name="Dellaporta S.L."/>
            <person name="Rokhsar D.S."/>
        </authorList>
    </citation>
    <scope>NUCLEOTIDE SEQUENCE [LARGE SCALE GENOMIC DNA]</scope>
    <source>
        <strain evidence="8 9">Grell-BS-1999</strain>
    </source>
</reference>
<dbReference type="GO" id="GO:0046872">
    <property type="term" value="F:metal ion binding"/>
    <property type="evidence" value="ECO:0007669"/>
    <property type="project" value="UniProtKB-KW"/>
</dbReference>
<dbReference type="PANTHER" id="PTHR11409:SF43">
    <property type="entry name" value="ADENOSINE DEAMINASE"/>
    <property type="match status" value="1"/>
</dbReference>
<dbReference type="Gene3D" id="3.20.20.140">
    <property type="entry name" value="Metal-dependent hydrolases"/>
    <property type="match status" value="1"/>
</dbReference>
<proteinExistence type="inferred from homology"/>
<dbReference type="InterPro" id="IPR001365">
    <property type="entry name" value="A_deaminase_dom"/>
</dbReference>
<evidence type="ECO:0000256" key="3">
    <source>
        <dbReference type="ARBA" id="ARBA00012784"/>
    </source>
</evidence>
<dbReference type="eggNOG" id="KOG1097">
    <property type="taxonomic scope" value="Eukaryota"/>
</dbReference>
<dbReference type="GO" id="GO:0060169">
    <property type="term" value="P:negative regulation of adenosine receptor signaling pathway"/>
    <property type="evidence" value="ECO:0000318"/>
    <property type="project" value="GO_Central"/>
</dbReference>
<dbReference type="EC" id="3.5.4.4" evidence="3"/>
<dbReference type="GO" id="GO:0006154">
    <property type="term" value="P:adenosine catabolic process"/>
    <property type="evidence" value="ECO:0000318"/>
    <property type="project" value="GO_Central"/>
</dbReference>
<protein>
    <recommendedName>
        <fullName evidence="3">adenosine deaminase</fullName>
        <ecNumber evidence="3">3.5.4.4</ecNumber>
    </recommendedName>
</protein>
<dbReference type="InterPro" id="IPR032466">
    <property type="entry name" value="Metal_Hydrolase"/>
</dbReference>
<gene>
    <name evidence="8" type="ORF">TRIADDRAFT_61079</name>
</gene>
<organism evidence="8 9">
    <name type="scientific">Trichoplax adhaerens</name>
    <name type="common">Trichoplax reptans</name>
    <dbReference type="NCBI Taxonomy" id="10228"/>
    <lineage>
        <taxon>Eukaryota</taxon>
        <taxon>Metazoa</taxon>
        <taxon>Placozoa</taxon>
        <taxon>Uniplacotomia</taxon>
        <taxon>Trichoplacea</taxon>
        <taxon>Trichoplacidae</taxon>
        <taxon>Trichoplax</taxon>
    </lineage>
</organism>
<keyword evidence="5" id="KW-0378">Hydrolase</keyword>
<dbReference type="RefSeq" id="XP_002117116.1">
    <property type="nucleotide sequence ID" value="XM_002117080.1"/>
</dbReference>
<dbReference type="GO" id="GO:0009897">
    <property type="term" value="C:external side of plasma membrane"/>
    <property type="evidence" value="ECO:0000318"/>
    <property type="project" value="GO_Central"/>
</dbReference>
<dbReference type="AlphaFoldDB" id="B3S9Z4"/>
<evidence type="ECO:0000256" key="4">
    <source>
        <dbReference type="ARBA" id="ARBA00022723"/>
    </source>
</evidence>
<evidence type="ECO:0000256" key="5">
    <source>
        <dbReference type="ARBA" id="ARBA00022801"/>
    </source>
</evidence>
<accession>B3S9Z4</accession>
<evidence type="ECO:0000256" key="1">
    <source>
        <dbReference type="ARBA" id="ARBA00001947"/>
    </source>
</evidence>
<evidence type="ECO:0000256" key="2">
    <source>
        <dbReference type="ARBA" id="ARBA00006676"/>
    </source>
</evidence>
<dbReference type="OMA" id="NKIALPW"/>
<evidence type="ECO:0000313" key="8">
    <source>
        <dbReference type="EMBL" id="EDV20422.1"/>
    </source>
</evidence>
<dbReference type="GO" id="GO:0004000">
    <property type="term" value="F:adenosine deaminase activity"/>
    <property type="evidence" value="ECO:0000318"/>
    <property type="project" value="GO_Central"/>
</dbReference>
<dbReference type="HOGENOM" id="CLU_039228_0_1_1"/>
<dbReference type="PANTHER" id="PTHR11409">
    <property type="entry name" value="ADENOSINE DEAMINASE"/>
    <property type="match status" value="1"/>
</dbReference>
<dbReference type="NCBIfam" id="TIGR01430">
    <property type="entry name" value="aden_deam"/>
    <property type="match status" value="1"/>
</dbReference>
<dbReference type="GO" id="GO:0043103">
    <property type="term" value="P:hypoxanthine salvage"/>
    <property type="evidence" value="ECO:0000318"/>
    <property type="project" value="GO_Central"/>
</dbReference>
<dbReference type="PhylomeDB" id="B3S9Z4"/>
<comment type="cofactor">
    <cofactor evidence="1">
        <name>Zn(2+)</name>
        <dbReference type="ChEBI" id="CHEBI:29105"/>
    </cofactor>
</comment>
<dbReference type="CTD" id="6758259"/>
<dbReference type="Pfam" id="PF00962">
    <property type="entry name" value="A_deaminase"/>
    <property type="match status" value="1"/>
</dbReference>
<dbReference type="Proteomes" id="UP000009022">
    <property type="component" value="Unassembled WGS sequence"/>
</dbReference>
<keyword evidence="4" id="KW-0479">Metal-binding</keyword>
<name>B3S9Z4_TRIAD</name>
<comment type="similarity">
    <text evidence="2">Belongs to the metallo-dependent hydrolases superfamily. Adenosine and AMP deaminases family.</text>
</comment>
<evidence type="ECO:0000256" key="6">
    <source>
        <dbReference type="ARBA" id="ARBA00022833"/>
    </source>
</evidence>
<dbReference type="InParanoid" id="B3S9Z4"/>
<dbReference type="OrthoDB" id="272271at2759"/>
<evidence type="ECO:0000313" key="9">
    <source>
        <dbReference type="Proteomes" id="UP000009022"/>
    </source>
</evidence>
<feature type="domain" description="Adenosine deaminase" evidence="7">
    <location>
        <begin position="6"/>
        <end position="342"/>
    </location>
</feature>
<dbReference type="GO" id="GO:0046103">
    <property type="term" value="P:inosine biosynthetic process"/>
    <property type="evidence" value="ECO:0000318"/>
    <property type="project" value="GO_Central"/>
</dbReference>
<dbReference type="KEGG" id="tad:TRIADDRAFT_61079"/>
<dbReference type="GO" id="GO:0005829">
    <property type="term" value="C:cytosol"/>
    <property type="evidence" value="ECO:0000318"/>
    <property type="project" value="GO_Central"/>
</dbReference>
<keyword evidence="9" id="KW-1185">Reference proteome</keyword>
<sequence length="350" mass="39011">MAADTVELHNHLDGSIRAETIIELARNKGAELPFDNVRQLKELVSCENVDVKDRSLRRFLEPFPVFLSVVRGDAAALRRCAIEFCEDQANEGVLYTEVRYAPQLLSSEASNTIQNTDQLTDEGALQVILEGLAEGSRRYGITVRSLLCCIRPFPELSAKTAELCKKFHGKGVVGIDLAGDEGNYPIKPDDEFVKAFQEVKKFGIHRTAHAGEAGPAESIRQSLDWLSAERIGHGYHLVEDEKLFNRVKNEKIHLELCPTSSLLTGSCHSFTGHPAKRFIDQGLNFSLNCDCSLSCNVGVADEYDLVYNDWGYDIPILTRAAFNAARSCFLPEEEKKQLIADLERIHGLRC</sequence>